<gene>
    <name evidence="1" type="ORF">SDC9_46401</name>
</gene>
<proteinExistence type="predicted"/>
<name>A0A644W9I6_9ZZZZ</name>
<organism evidence="1">
    <name type="scientific">bioreactor metagenome</name>
    <dbReference type="NCBI Taxonomy" id="1076179"/>
    <lineage>
        <taxon>unclassified sequences</taxon>
        <taxon>metagenomes</taxon>
        <taxon>ecological metagenomes</taxon>
    </lineage>
</organism>
<dbReference type="EMBL" id="VSSQ01000712">
    <property type="protein sequence ID" value="MPM00178.1"/>
    <property type="molecule type" value="Genomic_DNA"/>
</dbReference>
<dbReference type="AlphaFoldDB" id="A0A644W9I6"/>
<reference evidence="1" key="1">
    <citation type="submission" date="2019-08" db="EMBL/GenBank/DDBJ databases">
        <authorList>
            <person name="Kucharzyk K."/>
            <person name="Murdoch R.W."/>
            <person name="Higgins S."/>
            <person name="Loffler F."/>
        </authorList>
    </citation>
    <scope>NUCLEOTIDE SEQUENCE</scope>
</reference>
<evidence type="ECO:0000313" key="1">
    <source>
        <dbReference type="EMBL" id="MPM00178.1"/>
    </source>
</evidence>
<sequence length="198" mass="21098">MGVDHPRVRDAEALGAQRLETKVIDPGGDSALDPLVEQVLEGREEHGLHVDRQRQQAIEEGRDRRQVIFKPVVIGQAQTGRILKGPERTARDIAAIEAAVELAQGVAGIGALEVVLGAKQPLPAGLALAARDGSQRVEAAGDGGEEPLLCLHIRRHRPKKRRLRLIGAVGTAEALDGSIGLPAGFQEVVDPQALVFRA</sequence>
<protein>
    <submittedName>
        <fullName evidence="1">Uncharacterized protein</fullName>
    </submittedName>
</protein>
<accession>A0A644W9I6</accession>
<comment type="caution">
    <text evidence="1">The sequence shown here is derived from an EMBL/GenBank/DDBJ whole genome shotgun (WGS) entry which is preliminary data.</text>
</comment>